<protein>
    <recommendedName>
        <fullName evidence="3">Large polyvalent protein associated domain-containing protein</fullName>
    </recommendedName>
</protein>
<feature type="region of interest" description="Disordered" evidence="1">
    <location>
        <begin position="1"/>
        <end position="78"/>
    </location>
</feature>
<evidence type="ECO:0008006" key="3">
    <source>
        <dbReference type="Google" id="ProtNLM"/>
    </source>
</evidence>
<evidence type="ECO:0000256" key="1">
    <source>
        <dbReference type="SAM" id="MobiDB-lite"/>
    </source>
</evidence>
<name>A0A0F9NY01_9ZZZZ</name>
<proteinExistence type="predicted"/>
<feature type="compositionally biased region" description="Low complexity" evidence="1">
    <location>
        <begin position="29"/>
        <end position="44"/>
    </location>
</feature>
<comment type="caution">
    <text evidence="2">The sequence shown here is derived from an EMBL/GenBank/DDBJ whole genome shotgun (WGS) entry which is preliminary data.</text>
</comment>
<gene>
    <name evidence="2" type="ORF">LCGC14_1282050</name>
</gene>
<feature type="region of interest" description="Disordered" evidence="1">
    <location>
        <begin position="328"/>
        <end position="348"/>
    </location>
</feature>
<accession>A0A0F9NY01</accession>
<evidence type="ECO:0000313" key="2">
    <source>
        <dbReference type="EMBL" id="KKM86132.1"/>
    </source>
</evidence>
<sequence length="1080" mass="119563">MATILEQAQQEKSRRDIVRQAEVEKQDRQQQQLLSQAEQALQQAGPRRPRPHAGLPGEIVTSVPTPSEEPEFVPPTIPPRQFRGFADEFIRALGRGSLNVGSSLLSAFADVAQESVFDVDRINDLAEKAREASREPKFQPASDGKVKGFIANAIGDAIPFMAGTIAAVLVGGPAAGFSVAYAVEGKNAYFDALETGATESQAEMEGMIVGSINAALELLQVKQVVKFAKVGKGSLKEIAKSAKKKALKQIIQQGKNLSKEAVKLAITEGVQESLQETTAVLAPLITGRELQEKGKLRRIGQAGLGGAVAGVALGGAGRAAVNIATRNDTVTPAKPSPKPEDISPTPPEVTEQVIIEQSKDKPVVPTENNQVNRQLIEKKIALVQVDEESNNAVNLLDKFIGQRQLEEQRANVNTLNKQESIAKAVGEVRYKKQSQVMDEAVQVYIDLQNNPAQMKFFDKLTNAQKEVVTLAQNLPSDIKQIADQIITENRQMGKQAQQNNIIKQALDVYSARIWQEEPPARQEFLKRKFGTKTSRARARTLEGILHGWSIGKKLRVKTATGAQNAAQIQVATTIVDRETLKLARKWGLISDKQPEGWVPVEHPNFADWRYAGEDVVGETYGQNFFVTENGTILERRRLYATPELGKSLNKILATPNLKGVLAVIDEWNTAIKQTILYTSFFHHQAYIRSYVGGGRTGIKGLNVAQAYRDGRQAVMNFETDLKDLVFAGLTIGRVQDIDESVIKRFDNVWDRVAKALGKEDVGAFQVLRNIRDKQTDFLFKRLGPYLKVQTALLEYRHELNKQKSRIESGATTRREVADNVANLINDDFGGLNLQRLGIDPRTWQIARFLMLAPDWTISNVRTMTKAFKAGDQGAMYRAFWGRVLGKLLGATVLWNVIMAALDDDNAWERYQKAWKAGNLRWLDVDVTPIYRALGGREDRKYFSVLGHFRDPLKFLVHPFRSAKHKGSVLTRMSLDVASGQDWRGREFTSVTELFGGEGITKFTVGGAGVLEPTQILSFLVYELGGTQPIQIQNAVGFLLGEVDAFDALTKSAGLMTGSVKEQLQETEGRRLRSVRKKKTR</sequence>
<reference evidence="2" key="1">
    <citation type="journal article" date="2015" name="Nature">
        <title>Complex archaea that bridge the gap between prokaryotes and eukaryotes.</title>
        <authorList>
            <person name="Spang A."/>
            <person name="Saw J.H."/>
            <person name="Jorgensen S.L."/>
            <person name="Zaremba-Niedzwiedzka K."/>
            <person name="Martijn J."/>
            <person name="Lind A.E."/>
            <person name="van Eijk R."/>
            <person name="Schleper C."/>
            <person name="Guy L."/>
            <person name="Ettema T.J."/>
        </authorList>
    </citation>
    <scope>NUCLEOTIDE SEQUENCE</scope>
</reference>
<feature type="compositionally biased region" description="Basic and acidic residues" evidence="1">
    <location>
        <begin position="9"/>
        <end position="28"/>
    </location>
</feature>
<dbReference type="AlphaFoldDB" id="A0A0F9NY01"/>
<dbReference type="EMBL" id="LAZR01007301">
    <property type="protein sequence ID" value="KKM86132.1"/>
    <property type="molecule type" value="Genomic_DNA"/>
</dbReference>
<organism evidence="2">
    <name type="scientific">marine sediment metagenome</name>
    <dbReference type="NCBI Taxonomy" id="412755"/>
    <lineage>
        <taxon>unclassified sequences</taxon>
        <taxon>metagenomes</taxon>
        <taxon>ecological metagenomes</taxon>
    </lineage>
</organism>